<dbReference type="RefSeq" id="WP_138723758.1">
    <property type="nucleotide sequence ID" value="NZ_SSHJ02000007.1"/>
</dbReference>
<dbReference type="PANTHER" id="PTHR12526:SF630">
    <property type="entry name" value="GLYCOSYLTRANSFERASE"/>
    <property type="match status" value="1"/>
</dbReference>
<keyword evidence="2" id="KW-1185">Reference proteome</keyword>
<comment type="caution">
    <text evidence="1">The sequence shown here is derived from an EMBL/GenBank/DDBJ whole genome shotgun (WGS) entry which is preliminary data.</text>
</comment>
<dbReference type="EMBL" id="SSHJ02000007">
    <property type="protein sequence ID" value="MFN0256669.1"/>
    <property type="molecule type" value="Genomic_DNA"/>
</dbReference>
<evidence type="ECO:0000313" key="2">
    <source>
        <dbReference type="Proteomes" id="UP001517247"/>
    </source>
</evidence>
<organism evidence="1 2">
    <name type="scientific">Pedobacter ureilyticus</name>
    <dbReference type="NCBI Taxonomy" id="1393051"/>
    <lineage>
        <taxon>Bacteria</taxon>
        <taxon>Pseudomonadati</taxon>
        <taxon>Bacteroidota</taxon>
        <taxon>Sphingobacteriia</taxon>
        <taxon>Sphingobacteriales</taxon>
        <taxon>Sphingobacteriaceae</taxon>
        <taxon>Pedobacter</taxon>
    </lineage>
</organism>
<dbReference type="SUPFAM" id="SSF53756">
    <property type="entry name" value="UDP-Glycosyltransferase/glycogen phosphorylase"/>
    <property type="match status" value="1"/>
</dbReference>
<dbReference type="Pfam" id="PF13692">
    <property type="entry name" value="Glyco_trans_1_4"/>
    <property type="match status" value="1"/>
</dbReference>
<dbReference type="Proteomes" id="UP001517247">
    <property type="component" value="Unassembled WGS sequence"/>
</dbReference>
<dbReference type="Gene3D" id="3.40.50.2000">
    <property type="entry name" value="Glycogen Phosphorylase B"/>
    <property type="match status" value="1"/>
</dbReference>
<reference evidence="1 2" key="1">
    <citation type="submission" date="2024-12" db="EMBL/GenBank/DDBJ databases">
        <authorList>
            <person name="Hu S."/>
        </authorList>
    </citation>
    <scope>NUCLEOTIDE SEQUENCE [LARGE SCALE GENOMIC DNA]</scope>
    <source>
        <strain evidence="1 2">THG-T11</strain>
    </source>
</reference>
<protein>
    <submittedName>
        <fullName evidence="1">Glycosyltransferase family 1 protein</fullName>
    </submittedName>
</protein>
<sequence>MKNSGQMPQKLICFSHLRWDFVYQRPQHLLSRFAKKGNVYFYEEPHFHTGNDNYLSISGRDGNISVVVPHLSDQLNAEEIELIQVQLFDGFIGNFDLEDCLFWYYTPMALKFSDKHKPCLALYDCMDELQAFKFAHPDLASFEKKLMAKADLVFTGGHSLYEAKKRFHSNIYPFPSSIDKQHFAQAKHISEARDQQQIIGPKIGYFGVIDERFDIELIEQIADSKPDWQLILIGPVVKIDPASLPQRANIHYFGQRSYQELPSYLSGWDVALIPFMLNESTRYISPTKTPEYLAANIPVVSTAIRDVIQPYGIKKLVHICKDKDEFIKSIASELTNKNRKQWEIDVASFIKTISWDHTFNHMHQLIVQTLHQLNKISIAS</sequence>
<dbReference type="CDD" id="cd04950">
    <property type="entry name" value="GT4_TuaH-like"/>
    <property type="match status" value="1"/>
</dbReference>
<dbReference type="PANTHER" id="PTHR12526">
    <property type="entry name" value="GLYCOSYLTRANSFERASE"/>
    <property type="match status" value="1"/>
</dbReference>
<name>A0ABW9J999_9SPHI</name>
<evidence type="ECO:0000313" key="1">
    <source>
        <dbReference type="EMBL" id="MFN0256669.1"/>
    </source>
</evidence>
<proteinExistence type="predicted"/>
<accession>A0ABW9J999</accession>
<gene>
    <name evidence="1" type="ORF">E6A44_013860</name>
</gene>